<dbReference type="GeneID" id="26807757"/>
<keyword evidence="3" id="KW-1185">Reference proteome</keyword>
<evidence type="ECO:0000313" key="3">
    <source>
        <dbReference type="Proteomes" id="UP000037505"/>
    </source>
</evidence>
<feature type="domain" description="CRAL-TRIO" evidence="1">
    <location>
        <begin position="63"/>
        <end position="132"/>
    </location>
</feature>
<dbReference type="InterPro" id="IPR036865">
    <property type="entry name" value="CRAL-TRIO_dom_sf"/>
</dbReference>
<name>A0A0L1J3A8_ASPN3</name>
<gene>
    <name evidence="2" type="ORF">ANOM_005953</name>
</gene>
<sequence>MAQWTMLFHGTLTRSVLPPCSAMSDRPSPSTPVSNAIYLVDASVASAKQAWDLNDSAQEVYWILMTCYPEIIERIFESQPARIWNILKKWVDPGTAAKVVVLKQSAVYTTLGKSIDKENIPTKFGGDFAFPNGMSADLDHGIRQRLH</sequence>
<dbReference type="PANTHER" id="PTHR45657:SF20">
    <property type="entry name" value="CRAL_TRIO DOMAIN PROTEIN (AFU_ORTHOLOGUE AFUA_5G00680)"/>
    <property type="match status" value="1"/>
</dbReference>
<organism evidence="2 3">
    <name type="scientific">Aspergillus nomiae NRRL (strain ATCC 15546 / NRRL 13137 / CBS 260.88 / M93)</name>
    <dbReference type="NCBI Taxonomy" id="1509407"/>
    <lineage>
        <taxon>Eukaryota</taxon>
        <taxon>Fungi</taxon>
        <taxon>Dikarya</taxon>
        <taxon>Ascomycota</taxon>
        <taxon>Pezizomycotina</taxon>
        <taxon>Eurotiomycetes</taxon>
        <taxon>Eurotiomycetidae</taxon>
        <taxon>Eurotiales</taxon>
        <taxon>Aspergillaceae</taxon>
        <taxon>Aspergillus</taxon>
        <taxon>Aspergillus subgen. Circumdati</taxon>
    </lineage>
</organism>
<dbReference type="PANTHER" id="PTHR45657">
    <property type="entry name" value="CRAL-TRIO DOMAIN-CONTAINING PROTEIN YKL091C-RELATED"/>
    <property type="match status" value="1"/>
</dbReference>
<dbReference type="AlphaFoldDB" id="A0A0L1J3A8"/>
<dbReference type="InterPro" id="IPR001251">
    <property type="entry name" value="CRAL-TRIO_dom"/>
</dbReference>
<dbReference type="Gene3D" id="3.40.525.10">
    <property type="entry name" value="CRAL-TRIO lipid binding domain"/>
    <property type="match status" value="1"/>
</dbReference>
<protein>
    <recommendedName>
        <fullName evidence="1">CRAL-TRIO domain-containing protein</fullName>
    </recommendedName>
</protein>
<reference evidence="2 3" key="1">
    <citation type="submission" date="2014-06" db="EMBL/GenBank/DDBJ databases">
        <title>The Genome of the Aflatoxigenic Filamentous Fungus Aspergillus nomius.</title>
        <authorList>
            <person name="Moore M.G."/>
            <person name="Shannon B.M."/>
            <person name="Brian M.M."/>
        </authorList>
    </citation>
    <scope>NUCLEOTIDE SEQUENCE [LARGE SCALE GENOMIC DNA]</scope>
    <source>
        <strain evidence="2 3">NRRL 13137</strain>
    </source>
</reference>
<dbReference type="CDD" id="cd00170">
    <property type="entry name" value="SEC14"/>
    <property type="match status" value="1"/>
</dbReference>
<proteinExistence type="predicted"/>
<dbReference type="SUPFAM" id="SSF52087">
    <property type="entry name" value="CRAL/TRIO domain"/>
    <property type="match status" value="1"/>
</dbReference>
<evidence type="ECO:0000313" key="2">
    <source>
        <dbReference type="EMBL" id="KNG86291.1"/>
    </source>
</evidence>
<evidence type="ECO:0000259" key="1">
    <source>
        <dbReference type="PROSITE" id="PS50191"/>
    </source>
</evidence>
<dbReference type="InterPro" id="IPR051026">
    <property type="entry name" value="PI/PC_transfer"/>
</dbReference>
<dbReference type="RefSeq" id="XP_015407214.1">
    <property type="nucleotide sequence ID" value="XM_015551210.1"/>
</dbReference>
<dbReference type="Pfam" id="PF00650">
    <property type="entry name" value="CRAL_TRIO"/>
    <property type="match status" value="1"/>
</dbReference>
<dbReference type="EMBL" id="JNOM01000121">
    <property type="protein sequence ID" value="KNG86291.1"/>
    <property type="molecule type" value="Genomic_DNA"/>
</dbReference>
<dbReference type="PROSITE" id="PS50191">
    <property type="entry name" value="CRAL_TRIO"/>
    <property type="match status" value="1"/>
</dbReference>
<dbReference type="STRING" id="1509407.A0A0L1J3A8"/>
<dbReference type="Proteomes" id="UP000037505">
    <property type="component" value="Unassembled WGS sequence"/>
</dbReference>
<comment type="caution">
    <text evidence="2">The sequence shown here is derived from an EMBL/GenBank/DDBJ whole genome shotgun (WGS) entry which is preliminary data.</text>
</comment>
<accession>A0A0L1J3A8</accession>
<dbReference type="OrthoDB" id="30289at2759"/>